<protein>
    <submittedName>
        <fullName evidence="1">Glycosyltransferase</fullName>
        <ecNumber evidence="1">2.4.-.-</ecNumber>
    </submittedName>
</protein>
<dbReference type="SUPFAM" id="SSF53756">
    <property type="entry name" value="UDP-Glycosyltransferase/glycogen phosphorylase"/>
    <property type="match status" value="1"/>
</dbReference>
<dbReference type="RefSeq" id="WP_358353297.1">
    <property type="nucleotide sequence ID" value="NZ_JBEZFP010000028.1"/>
</dbReference>
<comment type="caution">
    <text evidence="1">The sequence shown here is derived from an EMBL/GenBank/DDBJ whole genome shotgun (WGS) entry which is preliminary data.</text>
</comment>
<keyword evidence="1" id="KW-0808">Transferase</keyword>
<dbReference type="EC" id="2.4.-.-" evidence="1"/>
<organism evidence="1 2">
    <name type="scientific">Streptodolium elevatio</name>
    <dbReference type="NCBI Taxonomy" id="3157996"/>
    <lineage>
        <taxon>Bacteria</taxon>
        <taxon>Bacillati</taxon>
        <taxon>Actinomycetota</taxon>
        <taxon>Actinomycetes</taxon>
        <taxon>Kitasatosporales</taxon>
        <taxon>Streptomycetaceae</taxon>
        <taxon>Streptodolium</taxon>
    </lineage>
</organism>
<evidence type="ECO:0000313" key="2">
    <source>
        <dbReference type="Proteomes" id="UP001551482"/>
    </source>
</evidence>
<keyword evidence="1" id="KW-0328">Glycosyltransferase</keyword>
<dbReference type="Gene3D" id="3.40.50.2000">
    <property type="entry name" value="Glycogen Phosphorylase B"/>
    <property type="match status" value="1"/>
</dbReference>
<accession>A0ABV3DFM3</accession>
<name>A0ABV3DFM3_9ACTN</name>
<reference evidence="1 2" key="1">
    <citation type="submission" date="2024-06" db="EMBL/GenBank/DDBJ databases">
        <title>The Natural Products Discovery Center: Release of the First 8490 Sequenced Strains for Exploring Actinobacteria Biosynthetic Diversity.</title>
        <authorList>
            <person name="Kalkreuter E."/>
            <person name="Kautsar S.A."/>
            <person name="Yang D."/>
            <person name="Bader C.D."/>
            <person name="Teijaro C.N."/>
            <person name="Fluegel L."/>
            <person name="Davis C.M."/>
            <person name="Simpson J.R."/>
            <person name="Lauterbach L."/>
            <person name="Steele A.D."/>
            <person name="Gui C."/>
            <person name="Meng S."/>
            <person name="Li G."/>
            <person name="Viehrig K."/>
            <person name="Ye F."/>
            <person name="Su P."/>
            <person name="Kiefer A.F."/>
            <person name="Nichols A."/>
            <person name="Cepeda A.J."/>
            <person name="Yan W."/>
            <person name="Fan B."/>
            <person name="Jiang Y."/>
            <person name="Adhikari A."/>
            <person name="Zheng C.-J."/>
            <person name="Schuster L."/>
            <person name="Cowan T.M."/>
            <person name="Smanski M.J."/>
            <person name="Chevrette M.G."/>
            <person name="De Carvalho L.P.S."/>
            <person name="Shen B."/>
        </authorList>
    </citation>
    <scope>NUCLEOTIDE SEQUENCE [LARGE SCALE GENOMIC DNA]</scope>
    <source>
        <strain evidence="1 2">NPDC048946</strain>
    </source>
</reference>
<dbReference type="EMBL" id="JBEZFP010000028">
    <property type="protein sequence ID" value="MEU8134551.1"/>
    <property type="molecule type" value="Genomic_DNA"/>
</dbReference>
<keyword evidence="2" id="KW-1185">Reference proteome</keyword>
<proteinExistence type="predicted"/>
<dbReference type="GO" id="GO:0016757">
    <property type="term" value="F:glycosyltransferase activity"/>
    <property type="evidence" value="ECO:0007669"/>
    <property type="project" value="UniProtKB-KW"/>
</dbReference>
<dbReference type="Proteomes" id="UP001551482">
    <property type="component" value="Unassembled WGS sequence"/>
</dbReference>
<evidence type="ECO:0000313" key="1">
    <source>
        <dbReference type="EMBL" id="MEU8134551.1"/>
    </source>
</evidence>
<gene>
    <name evidence="1" type="ORF">AB0C36_13675</name>
</gene>
<sequence length="425" mass="47668">MTSLRVLYAPRDIAGQPSTWARGMRALGVHAEVWSFGEPAFGIVPDRVWDADRLLAEPEYRWQVLDHAVRNFDVFHFQYGRSLLNAHEPLLPALWDLPLLRSLGKKVFMHWHGSDVRLRSVHMEREPDSYLKDAVVDEVRIHAMVEIARRHSDRMFVSTPGLLDYVPDAELVPLAIDAEAWRTERGPEPRVPVVVHLPSKRATKGSHLVDAALAPLHEEGVVEYRPLSGLSHSQVKAEFARADMIVDSLTIGDHGMVSVEGMACGAIAIAHVHERNRARVPGCPVVEAVGADLGDVVRRLAGDPDERARLRAESVAWVHKRHDLGTVARQLLDAYREPPVKVVADRPDWPVVEGRGRITALEAELSRLRQALGRQGDRAATVPPRSVRDRIEDNPRVHLLVRRLDGARKRARVKLVKMGALRKRS</sequence>